<dbReference type="GO" id="GO:0005634">
    <property type="term" value="C:nucleus"/>
    <property type="evidence" value="ECO:0007669"/>
    <property type="project" value="UniProtKB-SubCell"/>
</dbReference>
<name>A0A397GVL0_9GLOM</name>
<dbReference type="GO" id="GO:0004298">
    <property type="term" value="F:threonine-type endopeptidase activity"/>
    <property type="evidence" value="ECO:0007669"/>
    <property type="project" value="UniProtKB-KW"/>
</dbReference>
<proteinExistence type="predicted"/>
<dbReference type="GO" id="GO:0051603">
    <property type="term" value="P:proteolysis involved in protein catabolic process"/>
    <property type="evidence" value="ECO:0007669"/>
    <property type="project" value="InterPro"/>
</dbReference>
<evidence type="ECO:0000256" key="10">
    <source>
        <dbReference type="ARBA" id="ARBA00023242"/>
    </source>
</evidence>
<keyword evidence="7" id="KW-0378">Hydrolase</keyword>
<comment type="caution">
    <text evidence="12">The sequence shown here is derived from an EMBL/GenBank/DDBJ whole genome shotgun (WGS) entry which is preliminary data.</text>
</comment>
<evidence type="ECO:0000313" key="13">
    <source>
        <dbReference type="Proteomes" id="UP000266861"/>
    </source>
</evidence>
<evidence type="ECO:0000256" key="4">
    <source>
        <dbReference type="ARBA" id="ARBA00022490"/>
    </source>
</evidence>
<evidence type="ECO:0000256" key="6">
    <source>
        <dbReference type="ARBA" id="ARBA00022698"/>
    </source>
</evidence>
<dbReference type="GO" id="GO:0005737">
    <property type="term" value="C:cytoplasm"/>
    <property type="evidence" value="ECO:0007669"/>
    <property type="project" value="TreeGrafter"/>
</dbReference>
<dbReference type="InterPro" id="IPR000243">
    <property type="entry name" value="Pept_T1A_subB"/>
</dbReference>
<keyword evidence="6" id="KW-0888">Threonine protease</keyword>
<dbReference type="EC" id="3.4.25.1" evidence="3"/>
<keyword evidence="10" id="KW-0539">Nucleus</keyword>
<evidence type="ECO:0000256" key="7">
    <source>
        <dbReference type="ARBA" id="ARBA00022801"/>
    </source>
</evidence>
<dbReference type="PANTHER" id="PTHR32194">
    <property type="entry name" value="METALLOPROTEASE TLDD"/>
    <property type="match status" value="1"/>
</dbReference>
<evidence type="ECO:0000256" key="1">
    <source>
        <dbReference type="ARBA" id="ARBA00001198"/>
    </source>
</evidence>
<evidence type="ECO:0000256" key="9">
    <source>
        <dbReference type="ARBA" id="ARBA00023145"/>
    </source>
</evidence>
<comment type="subcellular location">
    <subcellularLocation>
        <location evidence="2">Nucleus</location>
    </subcellularLocation>
</comment>
<evidence type="ECO:0000256" key="5">
    <source>
        <dbReference type="ARBA" id="ARBA00022670"/>
    </source>
</evidence>
<comment type="catalytic activity">
    <reaction evidence="1">
        <text>Cleavage of peptide bonds with very broad specificity.</text>
        <dbReference type="EC" id="3.4.25.1"/>
    </reaction>
</comment>
<dbReference type="PRINTS" id="PR00141">
    <property type="entry name" value="PROTEASOME"/>
</dbReference>
<dbReference type="FunFam" id="3.60.20.10:FF:000010">
    <property type="entry name" value="Proteasome subunit beta type-1"/>
    <property type="match status" value="1"/>
</dbReference>
<keyword evidence="13" id="KW-1185">Reference proteome</keyword>
<dbReference type="OrthoDB" id="7854943at2759"/>
<keyword evidence="8" id="KW-0647">Proteasome</keyword>
<accession>A0A397GVL0</accession>
<dbReference type="PROSITE" id="PS51476">
    <property type="entry name" value="PROTEASOME_BETA_2"/>
    <property type="match status" value="1"/>
</dbReference>
<dbReference type="STRING" id="1348612.A0A397GVL0"/>
<evidence type="ECO:0000313" key="12">
    <source>
        <dbReference type="EMBL" id="RHZ52100.1"/>
    </source>
</evidence>
<evidence type="ECO:0000256" key="8">
    <source>
        <dbReference type="ARBA" id="ARBA00022942"/>
    </source>
</evidence>
<dbReference type="InterPro" id="IPR001353">
    <property type="entry name" value="Proteasome_sua/b"/>
</dbReference>
<dbReference type="InterPro" id="IPR029055">
    <property type="entry name" value="Ntn_hydrolases_N"/>
</dbReference>
<keyword evidence="4" id="KW-0963">Cytoplasm</keyword>
<evidence type="ECO:0000256" key="3">
    <source>
        <dbReference type="ARBA" id="ARBA00012039"/>
    </source>
</evidence>
<dbReference type="Proteomes" id="UP000266861">
    <property type="component" value="Unassembled WGS sequence"/>
</dbReference>
<reference evidence="12 13" key="1">
    <citation type="submission" date="2018-08" db="EMBL/GenBank/DDBJ databases">
        <title>Genome and evolution of the arbuscular mycorrhizal fungus Diversispora epigaea (formerly Glomus versiforme) and its bacterial endosymbionts.</title>
        <authorList>
            <person name="Sun X."/>
            <person name="Fei Z."/>
            <person name="Harrison M."/>
        </authorList>
    </citation>
    <scope>NUCLEOTIDE SEQUENCE [LARGE SCALE GENOMIC DNA]</scope>
    <source>
        <strain evidence="12 13">IT104</strain>
    </source>
</reference>
<dbReference type="CDD" id="cd03762">
    <property type="entry name" value="proteasome_beta_type_6"/>
    <property type="match status" value="1"/>
</dbReference>
<protein>
    <recommendedName>
        <fullName evidence="3">proteasome endopeptidase complex</fullName>
        <ecNumber evidence="3">3.4.25.1</ecNumber>
    </recommendedName>
</protein>
<organism evidence="12 13">
    <name type="scientific">Diversispora epigaea</name>
    <dbReference type="NCBI Taxonomy" id="1348612"/>
    <lineage>
        <taxon>Eukaryota</taxon>
        <taxon>Fungi</taxon>
        <taxon>Fungi incertae sedis</taxon>
        <taxon>Mucoromycota</taxon>
        <taxon>Glomeromycotina</taxon>
        <taxon>Glomeromycetes</taxon>
        <taxon>Diversisporales</taxon>
        <taxon>Diversisporaceae</taxon>
        <taxon>Diversispora</taxon>
    </lineage>
</organism>
<dbReference type="PANTHER" id="PTHR32194:SF0">
    <property type="entry name" value="ATP-DEPENDENT PROTEASE SUBUNIT HSLV"/>
    <property type="match status" value="1"/>
</dbReference>
<evidence type="ECO:0000256" key="11">
    <source>
        <dbReference type="PIRSR" id="PIRSR600243-1"/>
    </source>
</evidence>
<evidence type="ECO:0000256" key="2">
    <source>
        <dbReference type="ARBA" id="ARBA00004123"/>
    </source>
</evidence>
<dbReference type="Pfam" id="PF00227">
    <property type="entry name" value="Proteasome"/>
    <property type="match status" value="1"/>
</dbReference>
<sequence length="212" mass="23297">MPLKPGELDLGTTIIAAEFKDGVVMGADTRATMGSYISTRNANKITQLHEKIHLCRSGSSSDTQAISDIVKYYLQLYSIVNEEPTTLTAAELMRELNYNNKEVLSAAFIVAGWDKHSGGNVYILPLGGTLHKAPFAITGSGSTYIYGYCDSLYRKNMEKEEALNFLKNALALAMSRDGSSGGSIRMAVITEEGVERLYIHNKDIPEYNDLEN</sequence>
<keyword evidence="5" id="KW-0645">Protease</keyword>
<dbReference type="InterPro" id="IPR023333">
    <property type="entry name" value="Proteasome_suB-type"/>
</dbReference>
<dbReference type="SUPFAM" id="SSF56235">
    <property type="entry name" value="N-terminal nucleophile aminohydrolases (Ntn hydrolases)"/>
    <property type="match status" value="1"/>
</dbReference>
<dbReference type="GO" id="GO:0019774">
    <property type="term" value="C:proteasome core complex, beta-subunit complex"/>
    <property type="evidence" value="ECO:0007669"/>
    <property type="project" value="UniProtKB-ARBA"/>
</dbReference>
<dbReference type="EMBL" id="PQFF01000407">
    <property type="protein sequence ID" value="RHZ52100.1"/>
    <property type="molecule type" value="Genomic_DNA"/>
</dbReference>
<gene>
    <name evidence="12" type="ORF">Glove_465g65</name>
</gene>
<feature type="active site" description="Nucleophile" evidence="11">
    <location>
        <position position="12"/>
    </location>
</feature>
<dbReference type="AlphaFoldDB" id="A0A397GVL0"/>
<keyword evidence="9" id="KW-0865">Zymogen</keyword>
<dbReference type="Gene3D" id="3.60.20.10">
    <property type="entry name" value="Glutamine Phosphoribosylpyrophosphate, subunit 1, domain 1"/>
    <property type="match status" value="1"/>
</dbReference>